<reference evidence="2 3" key="1">
    <citation type="submission" date="2020-12" db="EMBL/GenBank/DDBJ databases">
        <authorList>
            <person name="Lu T."/>
            <person name="Wang Q."/>
            <person name="Han X."/>
        </authorList>
    </citation>
    <scope>NUCLEOTIDE SEQUENCE [LARGE SCALE GENOMIC DNA]</scope>
    <source>
        <strain evidence="2 3">WQ 585</strain>
    </source>
</reference>
<comment type="caution">
    <text evidence="2">The sequence shown here is derived from an EMBL/GenBank/DDBJ whole genome shotgun (WGS) entry which is preliminary data.</text>
</comment>
<evidence type="ECO:0000313" key="3">
    <source>
        <dbReference type="Proteomes" id="UP000635316"/>
    </source>
</evidence>
<sequence>MTADKKTDESVDSLDADIKQIIDDVFSTSGQKISTDDPIVAVLLYIKKQQVTMYRQGLKEHEDAFFLNLDQRLVKINQNYEAMEKQKDLIVSELMGKNQRMIKEGVQEELQKQKPNHETAFFVVLGILIFTQFLLIILTVFK</sequence>
<proteinExistence type="predicted"/>
<feature type="transmembrane region" description="Helical" evidence="1">
    <location>
        <begin position="120"/>
        <end position="141"/>
    </location>
</feature>
<keyword evidence="1" id="KW-0472">Membrane</keyword>
<name>A0ABS1EGG3_9BURK</name>
<evidence type="ECO:0000256" key="1">
    <source>
        <dbReference type="SAM" id="Phobius"/>
    </source>
</evidence>
<keyword evidence="1" id="KW-1133">Transmembrane helix</keyword>
<keyword evidence="3" id="KW-1185">Reference proteome</keyword>
<dbReference type="EMBL" id="JAENGP010000015">
    <property type="protein sequence ID" value="MBK1782085.1"/>
    <property type="molecule type" value="Genomic_DNA"/>
</dbReference>
<organism evidence="2 3">
    <name type="scientific">Advenella mandrilli</name>
    <dbReference type="NCBI Taxonomy" id="2800330"/>
    <lineage>
        <taxon>Bacteria</taxon>
        <taxon>Pseudomonadati</taxon>
        <taxon>Pseudomonadota</taxon>
        <taxon>Betaproteobacteria</taxon>
        <taxon>Burkholderiales</taxon>
        <taxon>Alcaligenaceae</taxon>
    </lineage>
</organism>
<dbReference type="RefSeq" id="WP_200238162.1">
    <property type="nucleotide sequence ID" value="NZ_JAENGP010000015.1"/>
</dbReference>
<evidence type="ECO:0000313" key="2">
    <source>
        <dbReference type="EMBL" id="MBK1782085.1"/>
    </source>
</evidence>
<protein>
    <submittedName>
        <fullName evidence="2">Uncharacterized protein</fullName>
    </submittedName>
</protein>
<dbReference type="Proteomes" id="UP000635316">
    <property type="component" value="Unassembled WGS sequence"/>
</dbReference>
<accession>A0ABS1EGG3</accession>
<keyword evidence="1" id="KW-0812">Transmembrane</keyword>
<gene>
    <name evidence="2" type="ORF">JHL22_12765</name>
</gene>